<keyword evidence="3" id="KW-1185">Reference proteome</keyword>
<protein>
    <submittedName>
        <fullName evidence="2">Uncharacterized protein</fullName>
    </submittedName>
</protein>
<evidence type="ECO:0000256" key="1">
    <source>
        <dbReference type="SAM" id="MobiDB-lite"/>
    </source>
</evidence>
<dbReference type="EMBL" id="MLGG01000065">
    <property type="protein sequence ID" value="KAK1449595.1"/>
    <property type="molecule type" value="Genomic_DNA"/>
</dbReference>
<feature type="non-terminal residue" evidence="2">
    <location>
        <position position="101"/>
    </location>
</feature>
<sequence>MSALRSNVRPPKRVPKPSATDPAMRRSRAMGRRARWTALTKTLTKLLECALVNMFWAIILESGSESPYGRRSPKRPLAAHARRPPGPAKMLSRRSLIPWIH</sequence>
<feature type="region of interest" description="Disordered" evidence="1">
    <location>
        <begin position="1"/>
        <end position="32"/>
    </location>
</feature>
<gene>
    <name evidence="2" type="ORF">CMEL01_16797</name>
</gene>
<dbReference type="Proteomes" id="UP001239795">
    <property type="component" value="Unassembled WGS sequence"/>
</dbReference>
<comment type="caution">
    <text evidence="2">The sequence shown here is derived from an EMBL/GenBank/DDBJ whole genome shotgun (WGS) entry which is preliminary data.</text>
</comment>
<organism evidence="2 3">
    <name type="scientific">Colletotrichum melonis</name>
    <dbReference type="NCBI Taxonomy" id="1209925"/>
    <lineage>
        <taxon>Eukaryota</taxon>
        <taxon>Fungi</taxon>
        <taxon>Dikarya</taxon>
        <taxon>Ascomycota</taxon>
        <taxon>Pezizomycotina</taxon>
        <taxon>Sordariomycetes</taxon>
        <taxon>Hypocreomycetidae</taxon>
        <taxon>Glomerellales</taxon>
        <taxon>Glomerellaceae</taxon>
        <taxon>Colletotrichum</taxon>
        <taxon>Colletotrichum acutatum species complex</taxon>
    </lineage>
</organism>
<proteinExistence type="predicted"/>
<name>A0AAI9XHX1_9PEZI</name>
<accession>A0AAI9XHX1</accession>
<dbReference type="AlphaFoldDB" id="A0AAI9XHX1"/>
<reference evidence="2 3" key="1">
    <citation type="submission" date="2016-10" db="EMBL/GenBank/DDBJ databases">
        <title>The genome sequence of Colletotrichum fioriniae PJ7.</title>
        <authorList>
            <person name="Baroncelli R."/>
        </authorList>
    </citation>
    <scope>NUCLEOTIDE SEQUENCE [LARGE SCALE GENOMIC DNA]</scope>
    <source>
        <strain evidence="2">Col 31</strain>
    </source>
</reference>
<evidence type="ECO:0000313" key="3">
    <source>
        <dbReference type="Proteomes" id="UP001239795"/>
    </source>
</evidence>
<evidence type="ECO:0000313" key="2">
    <source>
        <dbReference type="EMBL" id="KAK1449595.1"/>
    </source>
</evidence>
<feature type="region of interest" description="Disordered" evidence="1">
    <location>
        <begin position="64"/>
        <end position="101"/>
    </location>
</feature>